<organism evidence="8 9">
    <name type="scientific">Pontibacter arcticus</name>
    <dbReference type="NCBI Taxonomy" id="2080288"/>
    <lineage>
        <taxon>Bacteria</taxon>
        <taxon>Pseudomonadati</taxon>
        <taxon>Bacteroidota</taxon>
        <taxon>Cytophagia</taxon>
        <taxon>Cytophagales</taxon>
        <taxon>Hymenobacteraceae</taxon>
        <taxon>Pontibacter</taxon>
    </lineage>
</organism>
<feature type="transmembrane region" description="Helical" evidence="7">
    <location>
        <begin position="326"/>
        <end position="347"/>
    </location>
</feature>
<protein>
    <recommendedName>
        <fullName evidence="10">Membrane protein involved in the export of O-antigen and teichoic acid</fullName>
    </recommendedName>
</protein>
<comment type="subcellular location">
    <subcellularLocation>
        <location evidence="1">Cell membrane</location>
        <topology evidence="1">Multi-pass membrane protein</topology>
    </subcellularLocation>
</comment>
<feature type="transmembrane region" description="Helical" evidence="7">
    <location>
        <begin position="142"/>
        <end position="162"/>
    </location>
</feature>
<dbReference type="GO" id="GO:0005886">
    <property type="term" value="C:plasma membrane"/>
    <property type="evidence" value="ECO:0007669"/>
    <property type="project" value="UniProtKB-SubCell"/>
</dbReference>
<keyword evidence="5 7" id="KW-1133">Transmembrane helix</keyword>
<evidence type="ECO:0000313" key="8">
    <source>
        <dbReference type="EMBL" id="RAU82990.1"/>
    </source>
</evidence>
<gene>
    <name evidence="8" type="ORF">DP923_07055</name>
</gene>
<dbReference type="AlphaFoldDB" id="A0A364RF73"/>
<feature type="transmembrane region" description="Helical" evidence="7">
    <location>
        <begin position="353"/>
        <end position="375"/>
    </location>
</feature>
<evidence type="ECO:0000313" key="9">
    <source>
        <dbReference type="Proteomes" id="UP000251692"/>
    </source>
</evidence>
<dbReference type="PANTHER" id="PTHR30250:SF10">
    <property type="entry name" value="LIPOPOLYSACCHARIDE BIOSYNTHESIS PROTEIN WZXC"/>
    <property type="match status" value="1"/>
</dbReference>
<reference evidence="8 9" key="2">
    <citation type="submission" date="2018-07" db="EMBL/GenBank/DDBJ databases">
        <title>Pontibacter sp. 2b14 genomic sequence and assembly.</title>
        <authorList>
            <person name="Du Z.-J."/>
        </authorList>
    </citation>
    <scope>NUCLEOTIDE SEQUENCE [LARGE SCALE GENOMIC DNA]</scope>
    <source>
        <strain evidence="8 9">2b14</strain>
    </source>
</reference>
<evidence type="ECO:0000256" key="3">
    <source>
        <dbReference type="ARBA" id="ARBA00022475"/>
    </source>
</evidence>
<feature type="transmembrane region" description="Helical" evidence="7">
    <location>
        <begin position="275"/>
        <end position="295"/>
    </location>
</feature>
<evidence type="ECO:0000256" key="4">
    <source>
        <dbReference type="ARBA" id="ARBA00022692"/>
    </source>
</evidence>
<accession>A0A364RF73</accession>
<comment type="similarity">
    <text evidence="2">Belongs to the polysaccharide synthase family.</text>
</comment>
<feature type="transmembrane region" description="Helical" evidence="7">
    <location>
        <begin position="47"/>
        <end position="66"/>
    </location>
</feature>
<sequence length="456" mass="52203">MYLNKLSRYLNIDQDILYSIALKLWSVIKTPLSFYFITQYLTIDEQGYWYTFINLGALSVFAELGFTTIITQYVSHEFAHLELNRNKRLTGSSEALEKIISLIKFTFKVYSYLIPLGIIILSFVGVLFFSKYDAYSSITLAWIVYAFTGGLTLLVSYVGALLQGLDKVKEVLKINLISGFLSVFSIWISLYFNLKLWALSVGGFVLIISTLVLYINQLGPLYFQISKFKIKTKFSWFKEIMPLQIKFSLSWISSYFVFYFAVPITMYFLGAEEAGRLGISISITTAMLHLAHAWISTKTPLLNMLVSKREFGLMDQKFNSLHSSSIIVFIVISIILLLIYIYIFPIFTLNYRFLTLLQLSILLCAELPKLIYGNLAVYLRAFKVEPFLHVSIITAILTVVALVIGLYFFESLTTGLILYMIVQYVALFAGLIIFRNFKNNRLKMVALIDENVVNNS</sequence>
<keyword evidence="4 7" id="KW-0812">Transmembrane</keyword>
<keyword evidence="3" id="KW-1003">Cell membrane</keyword>
<dbReference type="EMBL" id="QMDV01000002">
    <property type="protein sequence ID" value="RAU82990.1"/>
    <property type="molecule type" value="Genomic_DNA"/>
</dbReference>
<feature type="transmembrane region" description="Helical" evidence="7">
    <location>
        <begin position="198"/>
        <end position="223"/>
    </location>
</feature>
<keyword evidence="6 7" id="KW-0472">Membrane</keyword>
<feature type="transmembrane region" description="Helical" evidence="7">
    <location>
        <begin position="415"/>
        <end position="434"/>
    </location>
</feature>
<feature type="transmembrane region" description="Helical" evidence="7">
    <location>
        <begin position="109"/>
        <end position="130"/>
    </location>
</feature>
<feature type="transmembrane region" description="Helical" evidence="7">
    <location>
        <begin position="20"/>
        <end position="41"/>
    </location>
</feature>
<evidence type="ECO:0008006" key="10">
    <source>
        <dbReference type="Google" id="ProtNLM"/>
    </source>
</evidence>
<dbReference type="InterPro" id="IPR050833">
    <property type="entry name" value="Poly_Biosynth_Transport"/>
</dbReference>
<feature type="transmembrane region" description="Helical" evidence="7">
    <location>
        <begin position="387"/>
        <end position="409"/>
    </location>
</feature>
<keyword evidence="9" id="KW-1185">Reference proteome</keyword>
<feature type="transmembrane region" description="Helical" evidence="7">
    <location>
        <begin position="243"/>
        <end position="269"/>
    </location>
</feature>
<feature type="transmembrane region" description="Helical" evidence="7">
    <location>
        <begin position="174"/>
        <end position="192"/>
    </location>
</feature>
<evidence type="ECO:0000256" key="1">
    <source>
        <dbReference type="ARBA" id="ARBA00004651"/>
    </source>
</evidence>
<reference evidence="8 9" key="1">
    <citation type="submission" date="2018-06" db="EMBL/GenBank/DDBJ databases">
        <authorList>
            <person name="Liu Z.-W."/>
        </authorList>
    </citation>
    <scope>NUCLEOTIDE SEQUENCE [LARGE SCALE GENOMIC DNA]</scope>
    <source>
        <strain evidence="8 9">2b14</strain>
    </source>
</reference>
<dbReference type="OrthoDB" id="8562875at2"/>
<proteinExistence type="inferred from homology"/>
<evidence type="ECO:0000256" key="7">
    <source>
        <dbReference type="SAM" id="Phobius"/>
    </source>
</evidence>
<evidence type="ECO:0000256" key="2">
    <source>
        <dbReference type="ARBA" id="ARBA00007430"/>
    </source>
</evidence>
<name>A0A364RF73_9BACT</name>
<evidence type="ECO:0000256" key="5">
    <source>
        <dbReference type="ARBA" id="ARBA00022989"/>
    </source>
</evidence>
<evidence type="ECO:0000256" key="6">
    <source>
        <dbReference type="ARBA" id="ARBA00023136"/>
    </source>
</evidence>
<dbReference type="RefSeq" id="WP_112305140.1">
    <property type="nucleotide sequence ID" value="NZ_QMDV01000002.1"/>
</dbReference>
<comment type="caution">
    <text evidence="8">The sequence shown here is derived from an EMBL/GenBank/DDBJ whole genome shotgun (WGS) entry which is preliminary data.</text>
</comment>
<dbReference type="PANTHER" id="PTHR30250">
    <property type="entry name" value="PST FAMILY PREDICTED COLANIC ACID TRANSPORTER"/>
    <property type="match status" value="1"/>
</dbReference>
<dbReference type="Proteomes" id="UP000251692">
    <property type="component" value="Unassembled WGS sequence"/>
</dbReference>